<sequence>MGIIINCGEGKTGGGGVVVILEDGTTIPNPVLISKRQYHPLSRGCPSLELVVGATLGKQQQTTDPETGAAYRQACKRKRIVADGDEETNTLQSQLIEVLEQNGRMVSEQLESQNTNFQLDREQRRDHVNNLVVVFSKLTDALGRIADKL</sequence>
<gene>
    <name evidence="1" type="ORF">Vadar_001518</name>
</gene>
<organism evidence="1 2">
    <name type="scientific">Vaccinium darrowii</name>
    <dbReference type="NCBI Taxonomy" id="229202"/>
    <lineage>
        <taxon>Eukaryota</taxon>
        <taxon>Viridiplantae</taxon>
        <taxon>Streptophyta</taxon>
        <taxon>Embryophyta</taxon>
        <taxon>Tracheophyta</taxon>
        <taxon>Spermatophyta</taxon>
        <taxon>Magnoliopsida</taxon>
        <taxon>eudicotyledons</taxon>
        <taxon>Gunneridae</taxon>
        <taxon>Pentapetalae</taxon>
        <taxon>asterids</taxon>
        <taxon>Ericales</taxon>
        <taxon>Ericaceae</taxon>
        <taxon>Vaccinioideae</taxon>
        <taxon>Vaccinieae</taxon>
        <taxon>Vaccinium</taxon>
    </lineage>
</organism>
<reference evidence="1 2" key="1">
    <citation type="journal article" date="2021" name="Hortic Res">
        <title>High-quality reference genome and annotation aids understanding of berry development for evergreen blueberry (Vaccinium darrowii).</title>
        <authorList>
            <person name="Yu J."/>
            <person name="Hulse-Kemp A.M."/>
            <person name="Babiker E."/>
            <person name="Staton M."/>
        </authorList>
    </citation>
    <scope>NUCLEOTIDE SEQUENCE [LARGE SCALE GENOMIC DNA]</scope>
    <source>
        <strain evidence="2">cv. NJ 8807/NJ 8810</strain>
        <tissue evidence="1">Young leaf</tissue>
    </source>
</reference>
<evidence type="ECO:0000313" key="1">
    <source>
        <dbReference type="EMBL" id="KAH7856445.1"/>
    </source>
</evidence>
<keyword evidence="2" id="KW-1185">Reference proteome</keyword>
<accession>A0ACB7YS85</accession>
<proteinExistence type="predicted"/>
<name>A0ACB7YS85_9ERIC</name>
<evidence type="ECO:0000313" key="2">
    <source>
        <dbReference type="Proteomes" id="UP000828048"/>
    </source>
</evidence>
<dbReference type="Proteomes" id="UP000828048">
    <property type="component" value="Chromosome 3"/>
</dbReference>
<comment type="caution">
    <text evidence="1">The sequence shown here is derived from an EMBL/GenBank/DDBJ whole genome shotgun (WGS) entry which is preliminary data.</text>
</comment>
<dbReference type="EMBL" id="CM037153">
    <property type="protein sequence ID" value="KAH7856445.1"/>
    <property type="molecule type" value="Genomic_DNA"/>
</dbReference>
<protein>
    <submittedName>
        <fullName evidence="1">Uncharacterized protein</fullName>
    </submittedName>
</protein>